<reference evidence="1" key="1">
    <citation type="submission" date="2021-02" db="EMBL/GenBank/DDBJ databases">
        <authorList>
            <person name="Nowell W R."/>
        </authorList>
    </citation>
    <scope>NUCLEOTIDE SEQUENCE</scope>
</reference>
<gene>
    <name evidence="1" type="ORF">IZO911_LOCUS46026</name>
</gene>
<sequence>VKKYQDTLRPSFISVTSDLLRIRLEKANIEHSVTKRHCSFLPMAHIYERFVILQCLLHGGQIVFCPTPEKLPSYLLIV</sequence>
<evidence type="ECO:0000313" key="2">
    <source>
        <dbReference type="Proteomes" id="UP000663860"/>
    </source>
</evidence>
<dbReference type="Gene3D" id="3.40.50.12780">
    <property type="entry name" value="N-terminal domain of ligase-like"/>
    <property type="match status" value="1"/>
</dbReference>
<dbReference type="SUPFAM" id="SSF56801">
    <property type="entry name" value="Acetyl-CoA synthetase-like"/>
    <property type="match status" value="1"/>
</dbReference>
<organism evidence="1 2">
    <name type="scientific">Adineta steineri</name>
    <dbReference type="NCBI Taxonomy" id="433720"/>
    <lineage>
        <taxon>Eukaryota</taxon>
        <taxon>Metazoa</taxon>
        <taxon>Spiralia</taxon>
        <taxon>Gnathifera</taxon>
        <taxon>Rotifera</taxon>
        <taxon>Eurotatoria</taxon>
        <taxon>Bdelloidea</taxon>
        <taxon>Adinetida</taxon>
        <taxon>Adinetidae</taxon>
        <taxon>Adineta</taxon>
    </lineage>
</organism>
<protein>
    <submittedName>
        <fullName evidence="1">Uncharacterized protein</fullName>
    </submittedName>
</protein>
<comment type="caution">
    <text evidence="1">The sequence shown here is derived from an EMBL/GenBank/DDBJ whole genome shotgun (WGS) entry which is preliminary data.</text>
</comment>
<proteinExistence type="predicted"/>
<name>A0A815VDX7_9BILA</name>
<dbReference type="Proteomes" id="UP000663860">
    <property type="component" value="Unassembled WGS sequence"/>
</dbReference>
<feature type="non-terminal residue" evidence="1">
    <location>
        <position position="1"/>
    </location>
</feature>
<evidence type="ECO:0000313" key="1">
    <source>
        <dbReference type="EMBL" id="CAF1526916.1"/>
    </source>
</evidence>
<dbReference type="EMBL" id="CAJNOE010007197">
    <property type="protein sequence ID" value="CAF1526916.1"/>
    <property type="molecule type" value="Genomic_DNA"/>
</dbReference>
<dbReference type="AlphaFoldDB" id="A0A815VDX7"/>
<dbReference type="InterPro" id="IPR042099">
    <property type="entry name" value="ANL_N_sf"/>
</dbReference>
<accession>A0A815VDX7</accession>